<dbReference type="Pfam" id="PF07589">
    <property type="entry name" value="PEP-CTERM"/>
    <property type="match status" value="1"/>
</dbReference>
<comment type="caution">
    <text evidence="3">The sequence shown here is derived from an EMBL/GenBank/DDBJ whole genome shotgun (WGS) entry which is preliminary data.</text>
</comment>
<dbReference type="NCBIfam" id="TIGR02595">
    <property type="entry name" value="PEP_CTERM"/>
    <property type="match status" value="1"/>
</dbReference>
<accession>A0A558DFT5</accession>
<dbReference type="Proteomes" id="UP000317355">
    <property type="component" value="Unassembled WGS sequence"/>
</dbReference>
<feature type="signal peptide" evidence="1">
    <location>
        <begin position="1"/>
        <end position="21"/>
    </location>
</feature>
<sequence>MKKITTVLAFVGMMLCLNVNAAIIVGATTTTDTAQGLEFLHIPEYTTTSDYASALGGITHAGFNWTLATADQFITLMSNVTGVALPAWNGSNHSDTDFTSSQADAMMASLGYGLNSITHGPFVWLNGGAFGPSEFAAHTDCCDDFHLNQTVASDINPGFFVRSARASVPEPGTLAILCAGLLGFRLVQGRKVA</sequence>
<evidence type="ECO:0000313" key="3">
    <source>
        <dbReference type="EMBL" id="TVT59881.1"/>
    </source>
</evidence>
<evidence type="ECO:0000259" key="2">
    <source>
        <dbReference type="Pfam" id="PF07589"/>
    </source>
</evidence>
<proteinExistence type="predicted"/>
<dbReference type="EMBL" id="VMRY01000003">
    <property type="protein sequence ID" value="TVT59881.1"/>
    <property type="molecule type" value="Genomic_DNA"/>
</dbReference>
<keyword evidence="1" id="KW-0732">Signal</keyword>
<evidence type="ECO:0000256" key="1">
    <source>
        <dbReference type="SAM" id="SignalP"/>
    </source>
</evidence>
<feature type="domain" description="Ice-binding protein C-terminal" evidence="2">
    <location>
        <begin position="167"/>
        <end position="186"/>
    </location>
</feature>
<protein>
    <submittedName>
        <fullName evidence="3">PEP-CTERM sorting domain-containing protein</fullName>
    </submittedName>
</protein>
<evidence type="ECO:0000313" key="4">
    <source>
        <dbReference type="Proteomes" id="UP000317355"/>
    </source>
</evidence>
<gene>
    <name evidence="3" type="ORF">FHK82_02570</name>
</gene>
<organism evidence="3 4">
    <name type="scientific">Sedimenticola thiotaurini</name>
    <dbReference type="NCBI Taxonomy" id="1543721"/>
    <lineage>
        <taxon>Bacteria</taxon>
        <taxon>Pseudomonadati</taxon>
        <taxon>Pseudomonadota</taxon>
        <taxon>Gammaproteobacteria</taxon>
        <taxon>Chromatiales</taxon>
        <taxon>Sedimenticolaceae</taxon>
        <taxon>Sedimenticola</taxon>
    </lineage>
</organism>
<dbReference type="AlphaFoldDB" id="A0A558DFT5"/>
<feature type="chain" id="PRO_5021909947" evidence="1">
    <location>
        <begin position="22"/>
        <end position="193"/>
    </location>
</feature>
<name>A0A558DFT5_9GAMM</name>
<reference evidence="3 4" key="1">
    <citation type="submission" date="2019-07" db="EMBL/GenBank/DDBJ databases">
        <title>The pathways for chlorine oxyanion respiration interact through the shared metabolite chlorate.</title>
        <authorList>
            <person name="Barnum T.P."/>
            <person name="Cheng Y."/>
            <person name="Hill K.A."/>
            <person name="Lucas L.N."/>
            <person name="Carlson H.K."/>
            <person name="Coates J.D."/>
        </authorList>
    </citation>
    <scope>NUCLEOTIDE SEQUENCE [LARGE SCALE GENOMIC DNA]</scope>
    <source>
        <strain evidence="3">BK-3</strain>
    </source>
</reference>
<dbReference type="InterPro" id="IPR013424">
    <property type="entry name" value="Ice-binding_C"/>
</dbReference>